<organism evidence="12 13">
    <name type="scientific">Kalanchoe fedtschenkoi</name>
    <name type="common">Lavender scallops</name>
    <name type="synonym">South American air plant</name>
    <dbReference type="NCBI Taxonomy" id="63787"/>
    <lineage>
        <taxon>Eukaryota</taxon>
        <taxon>Viridiplantae</taxon>
        <taxon>Streptophyta</taxon>
        <taxon>Embryophyta</taxon>
        <taxon>Tracheophyta</taxon>
        <taxon>Spermatophyta</taxon>
        <taxon>Magnoliopsida</taxon>
        <taxon>eudicotyledons</taxon>
        <taxon>Gunneridae</taxon>
        <taxon>Pentapetalae</taxon>
        <taxon>Saxifragales</taxon>
        <taxon>Crassulaceae</taxon>
        <taxon>Kalanchoe</taxon>
    </lineage>
</organism>
<keyword evidence="13" id="KW-1185">Reference proteome</keyword>
<dbReference type="GO" id="GO:0005634">
    <property type="term" value="C:nucleus"/>
    <property type="evidence" value="ECO:0007669"/>
    <property type="project" value="UniProtKB-SubCell"/>
</dbReference>
<dbReference type="PANTHER" id="PTHR31251:SF226">
    <property type="entry name" value="SQUAMOSA PROMOTER-BINDING-LIKE PROTEIN 6"/>
    <property type="match status" value="1"/>
</dbReference>
<evidence type="ECO:0000256" key="10">
    <source>
        <dbReference type="SAM" id="MobiDB-lite"/>
    </source>
</evidence>
<evidence type="ECO:0000256" key="3">
    <source>
        <dbReference type="ARBA" id="ARBA00022771"/>
    </source>
</evidence>
<feature type="region of interest" description="Disordered" evidence="10">
    <location>
        <begin position="42"/>
        <end position="63"/>
    </location>
</feature>
<dbReference type="Proteomes" id="UP000594263">
    <property type="component" value="Unplaced"/>
</dbReference>
<dbReference type="GO" id="GO:0003677">
    <property type="term" value="F:DNA binding"/>
    <property type="evidence" value="ECO:0007669"/>
    <property type="project" value="UniProtKB-KW"/>
</dbReference>
<evidence type="ECO:0000313" key="13">
    <source>
        <dbReference type="Proteomes" id="UP000594263"/>
    </source>
</evidence>
<evidence type="ECO:0000256" key="9">
    <source>
        <dbReference type="PROSITE-ProRule" id="PRU00470"/>
    </source>
</evidence>
<dbReference type="OMA" id="PWDTTTH"/>
<dbReference type="AlphaFoldDB" id="A0A7N0UV66"/>
<keyword evidence="8" id="KW-0539">Nucleus</keyword>
<dbReference type="InterPro" id="IPR036893">
    <property type="entry name" value="SBP_sf"/>
</dbReference>
<keyword evidence="7" id="KW-0804">Transcription</keyword>
<evidence type="ECO:0000256" key="8">
    <source>
        <dbReference type="ARBA" id="ARBA00023242"/>
    </source>
</evidence>
<evidence type="ECO:0000256" key="1">
    <source>
        <dbReference type="ARBA" id="ARBA00004123"/>
    </source>
</evidence>
<dbReference type="InterPro" id="IPR004333">
    <property type="entry name" value="SBP_dom"/>
</dbReference>
<dbReference type="InterPro" id="IPR044817">
    <property type="entry name" value="SBP-like"/>
</dbReference>
<evidence type="ECO:0000259" key="11">
    <source>
        <dbReference type="PROSITE" id="PS51141"/>
    </source>
</evidence>
<reference evidence="12" key="1">
    <citation type="submission" date="2021-01" db="UniProtKB">
        <authorList>
            <consortium name="EnsemblPlants"/>
        </authorList>
    </citation>
    <scope>IDENTIFICATION</scope>
</reference>
<dbReference type="PROSITE" id="PS51141">
    <property type="entry name" value="ZF_SBP"/>
    <property type="match status" value="1"/>
</dbReference>
<feature type="compositionally biased region" description="Low complexity" evidence="10">
    <location>
        <begin position="42"/>
        <end position="52"/>
    </location>
</feature>
<feature type="domain" description="SBP-type" evidence="11">
    <location>
        <begin position="65"/>
        <end position="142"/>
    </location>
</feature>
<evidence type="ECO:0000256" key="7">
    <source>
        <dbReference type="ARBA" id="ARBA00023163"/>
    </source>
</evidence>
<evidence type="ECO:0000256" key="5">
    <source>
        <dbReference type="ARBA" id="ARBA00023015"/>
    </source>
</evidence>
<dbReference type="EnsemblPlants" id="Kaladp0087s0171.1.v1.1">
    <property type="protein sequence ID" value="Kaladp0087s0171.1.v1.1"/>
    <property type="gene ID" value="Kaladp0087s0171.v1.1"/>
</dbReference>
<keyword evidence="4" id="KW-0862">Zinc</keyword>
<keyword evidence="2" id="KW-0479">Metal-binding</keyword>
<accession>A0A7N0UV66</accession>
<dbReference type="Gene3D" id="4.10.1100.10">
    <property type="entry name" value="Transcription factor, SBP-box domain"/>
    <property type="match status" value="1"/>
</dbReference>
<evidence type="ECO:0000256" key="4">
    <source>
        <dbReference type="ARBA" id="ARBA00022833"/>
    </source>
</evidence>
<sequence length="362" mass="39375">MAMSSSSITDSPNSSESLNGLTIGHKIYFEDVGVAAMPKSANASSFPAASPSKKMKPATSRLQHPPRCQVHGCNVDLTHVKAYYSRHKVCIMHSKSAVVTVGGVQKRFCQQCSRFHQLPEFDQEKRSCRRRLAGHNERRRKPPPVSLLSSRYGTSSIFDTNNHGRGFLLDFSKNSGMPDMDGHASSGDRRSILQTQVIGKFLMQPWTNSSENPPSDHYFQNAGGGASFPSQEIPRGGYYAGGVSSESSCALSLLSNEPWGSTKNRAASDLGVLSDNLLNPQNSAVTNQIPSSSWGFNGNESAGVSHKMFSDSDLGLGHIPQNLAANLYSGEHGMGEQDGRQDMGPDLSSRFYESVQQMHWSL</sequence>
<protein>
    <recommendedName>
        <fullName evidence="11">SBP-type domain-containing protein</fullName>
    </recommendedName>
</protein>
<name>A0A7N0UV66_KALFE</name>
<dbReference type="GO" id="GO:0008270">
    <property type="term" value="F:zinc ion binding"/>
    <property type="evidence" value="ECO:0007669"/>
    <property type="project" value="UniProtKB-KW"/>
</dbReference>
<dbReference type="FunFam" id="4.10.1100.10:FF:000001">
    <property type="entry name" value="Squamosa promoter-binding-like protein 14"/>
    <property type="match status" value="1"/>
</dbReference>
<dbReference type="PANTHER" id="PTHR31251">
    <property type="entry name" value="SQUAMOSA PROMOTER-BINDING-LIKE PROTEIN 4"/>
    <property type="match status" value="1"/>
</dbReference>
<comment type="subcellular location">
    <subcellularLocation>
        <location evidence="1">Nucleus</location>
    </subcellularLocation>
</comment>
<keyword evidence="3 9" id="KW-0863">Zinc-finger</keyword>
<proteinExistence type="predicted"/>
<keyword evidence="6" id="KW-0238">DNA-binding</keyword>
<evidence type="ECO:0000256" key="2">
    <source>
        <dbReference type="ARBA" id="ARBA00022723"/>
    </source>
</evidence>
<keyword evidence="5" id="KW-0805">Transcription regulation</keyword>
<dbReference type="Gramene" id="Kaladp0087s0171.1.v1.1">
    <property type="protein sequence ID" value="Kaladp0087s0171.1.v1.1"/>
    <property type="gene ID" value="Kaladp0087s0171.v1.1"/>
</dbReference>
<dbReference type="Pfam" id="PF03110">
    <property type="entry name" value="SBP"/>
    <property type="match status" value="1"/>
</dbReference>
<evidence type="ECO:0000256" key="6">
    <source>
        <dbReference type="ARBA" id="ARBA00023125"/>
    </source>
</evidence>
<evidence type="ECO:0000313" key="12">
    <source>
        <dbReference type="EnsemblPlants" id="Kaladp0087s0171.1.v1.1"/>
    </source>
</evidence>
<dbReference type="SUPFAM" id="SSF103612">
    <property type="entry name" value="SBT domain"/>
    <property type="match status" value="1"/>
</dbReference>